<dbReference type="InterPro" id="IPR000782">
    <property type="entry name" value="FAS1_domain"/>
</dbReference>
<accession>A0A5N5QYF4</accession>
<dbReference type="InterPro" id="IPR050904">
    <property type="entry name" value="Adhesion/Biosynth-related"/>
</dbReference>
<keyword evidence="1" id="KW-1133">Transmembrane helix</keyword>
<gene>
    <name evidence="4" type="ORF">CTheo_388</name>
</gene>
<dbReference type="SMART" id="SM00554">
    <property type="entry name" value="FAS1"/>
    <property type="match status" value="2"/>
</dbReference>
<dbReference type="OrthoDB" id="286301at2759"/>
<keyword evidence="5" id="KW-1185">Reference proteome</keyword>
<keyword evidence="1" id="KW-0812">Transmembrane</keyword>
<feature type="chain" id="PRO_5024285985" evidence="2">
    <location>
        <begin position="17"/>
        <end position="381"/>
    </location>
</feature>
<keyword evidence="2" id="KW-0732">Signal</keyword>
<feature type="transmembrane region" description="Helical" evidence="1">
    <location>
        <begin position="358"/>
        <end position="380"/>
    </location>
</feature>
<dbReference type="Pfam" id="PF02469">
    <property type="entry name" value="Fasciclin"/>
    <property type="match status" value="2"/>
</dbReference>
<evidence type="ECO:0000256" key="1">
    <source>
        <dbReference type="SAM" id="Phobius"/>
    </source>
</evidence>
<comment type="caution">
    <text evidence="4">The sequence shown here is derived from an EMBL/GenBank/DDBJ whole genome shotgun (WGS) entry which is preliminary data.</text>
</comment>
<dbReference type="Gene3D" id="2.30.180.10">
    <property type="entry name" value="FAS1 domain"/>
    <property type="match status" value="2"/>
</dbReference>
<dbReference type="GO" id="GO:0000329">
    <property type="term" value="C:fungal-type vacuole membrane"/>
    <property type="evidence" value="ECO:0007669"/>
    <property type="project" value="TreeGrafter"/>
</dbReference>
<dbReference type="PANTHER" id="PTHR10900:SF122">
    <property type="entry name" value="FAS1 DOMAIN-CONTAINING PROTEIN"/>
    <property type="match status" value="1"/>
</dbReference>
<dbReference type="PROSITE" id="PS50213">
    <property type="entry name" value="FAS1"/>
    <property type="match status" value="2"/>
</dbReference>
<dbReference type="GO" id="GO:0005615">
    <property type="term" value="C:extracellular space"/>
    <property type="evidence" value="ECO:0007669"/>
    <property type="project" value="TreeGrafter"/>
</dbReference>
<proteinExistence type="predicted"/>
<evidence type="ECO:0000259" key="3">
    <source>
        <dbReference type="PROSITE" id="PS50213"/>
    </source>
</evidence>
<dbReference type="Proteomes" id="UP000383932">
    <property type="component" value="Unassembled WGS sequence"/>
</dbReference>
<feature type="domain" description="FAS1" evidence="3">
    <location>
        <begin position="176"/>
        <end position="309"/>
    </location>
</feature>
<feature type="signal peptide" evidence="2">
    <location>
        <begin position="1"/>
        <end position="16"/>
    </location>
</feature>
<organism evidence="4 5">
    <name type="scientific">Ceratobasidium theobromae</name>
    <dbReference type="NCBI Taxonomy" id="1582974"/>
    <lineage>
        <taxon>Eukaryota</taxon>
        <taxon>Fungi</taxon>
        <taxon>Dikarya</taxon>
        <taxon>Basidiomycota</taxon>
        <taxon>Agaricomycotina</taxon>
        <taxon>Agaricomycetes</taxon>
        <taxon>Cantharellales</taxon>
        <taxon>Ceratobasidiaceae</taxon>
        <taxon>Ceratobasidium</taxon>
    </lineage>
</organism>
<evidence type="ECO:0000256" key="2">
    <source>
        <dbReference type="SAM" id="SignalP"/>
    </source>
</evidence>
<evidence type="ECO:0000313" key="5">
    <source>
        <dbReference type="Proteomes" id="UP000383932"/>
    </source>
</evidence>
<sequence>MHAFALIAAFAVPALAQQDAYLTGLLGTLNSLGLTSLVNIAGTVANGTNGVALLTQLAQGNKTLFAPNNEAFSKLPQAMTSNATLLSAVLSYHIADGYYNAPDFAREPSHTILRSFLIDPAFVNLEGGRGQAIVGERDDGNDNDVSILTATEDVDVERSATYQNLIIHVVDEVLVPPGTISQTAAQTSLTGLTGALQVTNLLPALEATKGITIFAPTNEAFTAALAALGPQAQNASAVSAVLANHVINGTTVYSTGLTSQNFASAGGQPFTFTTNTSGTFVTSGPSTAQIVRADIPVANGVVHLINAVLANTASNPSAAASAAISQSSVAATAIPAPRQSSSGTSTSSNSNAATRAAGVPPAVVAIMLTGLGALLGGMLVL</sequence>
<feature type="domain" description="FAS1" evidence="3">
    <location>
        <begin position="9"/>
        <end position="174"/>
    </location>
</feature>
<dbReference type="EMBL" id="SSOP01000003">
    <property type="protein sequence ID" value="KAB5596116.1"/>
    <property type="molecule type" value="Genomic_DNA"/>
</dbReference>
<dbReference type="SUPFAM" id="SSF82153">
    <property type="entry name" value="FAS1 domain"/>
    <property type="match status" value="2"/>
</dbReference>
<name>A0A5N5QYF4_9AGAM</name>
<keyword evidence="1" id="KW-0472">Membrane</keyword>
<dbReference type="PANTHER" id="PTHR10900">
    <property type="entry name" value="PERIOSTIN-RELATED"/>
    <property type="match status" value="1"/>
</dbReference>
<dbReference type="AlphaFoldDB" id="A0A5N5QYF4"/>
<evidence type="ECO:0000313" key="4">
    <source>
        <dbReference type="EMBL" id="KAB5596116.1"/>
    </source>
</evidence>
<reference evidence="4 5" key="1">
    <citation type="journal article" date="2019" name="Fungal Biol. Biotechnol.">
        <title>Draft genome sequence of fastidious pathogen Ceratobasidium theobromae, which causes vascular-streak dieback in Theobroma cacao.</title>
        <authorList>
            <person name="Ali S.S."/>
            <person name="Asman A."/>
            <person name="Shao J."/>
            <person name="Firmansyah A.P."/>
            <person name="Susilo A.W."/>
            <person name="Rosmana A."/>
            <person name="McMahon P."/>
            <person name="Junaid M."/>
            <person name="Guest D."/>
            <person name="Kheng T.Y."/>
            <person name="Meinhardt L.W."/>
            <person name="Bailey B.A."/>
        </authorList>
    </citation>
    <scope>NUCLEOTIDE SEQUENCE [LARGE SCALE GENOMIC DNA]</scope>
    <source>
        <strain evidence="4 5">CT2</strain>
    </source>
</reference>
<protein>
    <submittedName>
        <fullName evidence="4">Homoaconitate hydratase</fullName>
    </submittedName>
</protein>
<dbReference type="InterPro" id="IPR036378">
    <property type="entry name" value="FAS1_dom_sf"/>
</dbReference>
<dbReference type="GO" id="GO:0016236">
    <property type="term" value="P:macroautophagy"/>
    <property type="evidence" value="ECO:0007669"/>
    <property type="project" value="TreeGrafter"/>
</dbReference>